<dbReference type="PANTHER" id="PTHR13620">
    <property type="entry name" value="3-5 EXONUCLEASE"/>
    <property type="match status" value="1"/>
</dbReference>
<evidence type="ECO:0000256" key="1">
    <source>
        <dbReference type="ARBA" id="ARBA00022722"/>
    </source>
</evidence>
<dbReference type="SUPFAM" id="SSF53098">
    <property type="entry name" value="Ribonuclease H-like"/>
    <property type="match status" value="1"/>
</dbReference>
<keyword evidence="5" id="KW-1185">Reference proteome</keyword>
<evidence type="ECO:0000256" key="2">
    <source>
        <dbReference type="ARBA" id="ARBA00022801"/>
    </source>
</evidence>
<dbReference type="OrthoDB" id="1920326at2759"/>
<dbReference type="InterPro" id="IPR051132">
    <property type="entry name" value="3-5_Exonuclease_domain"/>
</dbReference>
<evidence type="ECO:0000313" key="4">
    <source>
        <dbReference type="EMBL" id="KAG6380108.1"/>
    </source>
</evidence>
<accession>A0A8I3ACA3</accession>
<comment type="caution">
    <text evidence="4">The sequence shown here is derived from an EMBL/GenBank/DDBJ whole genome shotgun (WGS) entry which is preliminary data.</text>
</comment>
<protein>
    <submittedName>
        <fullName evidence="4">Ribonuclease H-like domain-containing protein</fullName>
    </submittedName>
</protein>
<dbReference type="PANTHER" id="PTHR13620:SF104">
    <property type="entry name" value="EXONUCLEASE 3'-5' DOMAIN-CONTAINING PROTEIN 2"/>
    <property type="match status" value="1"/>
</dbReference>
<evidence type="ECO:0000259" key="3">
    <source>
        <dbReference type="Pfam" id="PF01612"/>
    </source>
</evidence>
<reference evidence="4" key="1">
    <citation type="submission" date="2021-03" db="EMBL/GenBank/DDBJ databases">
        <title>Evolutionary innovations through gain and loss of genes in the ectomycorrhizal Boletales.</title>
        <authorList>
            <person name="Wu G."/>
            <person name="Miyauchi S."/>
            <person name="Morin E."/>
            <person name="Yang Z.-L."/>
            <person name="Xu J."/>
            <person name="Martin F.M."/>
        </authorList>
    </citation>
    <scope>NUCLEOTIDE SEQUENCE</scope>
    <source>
        <strain evidence="4">BR01</strain>
    </source>
</reference>
<dbReference type="GO" id="GO:0005737">
    <property type="term" value="C:cytoplasm"/>
    <property type="evidence" value="ECO:0007669"/>
    <property type="project" value="TreeGrafter"/>
</dbReference>
<dbReference type="CDD" id="cd06141">
    <property type="entry name" value="WRN_exo"/>
    <property type="match status" value="1"/>
</dbReference>
<feature type="domain" description="3'-5' exonuclease" evidence="3">
    <location>
        <begin position="8"/>
        <end position="146"/>
    </location>
</feature>
<organism evidence="4 5">
    <name type="scientific">Boletus reticuloceps</name>
    <dbReference type="NCBI Taxonomy" id="495285"/>
    <lineage>
        <taxon>Eukaryota</taxon>
        <taxon>Fungi</taxon>
        <taxon>Dikarya</taxon>
        <taxon>Basidiomycota</taxon>
        <taxon>Agaricomycotina</taxon>
        <taxon>Agaricomycetes</taxon>
        <taxon>Agaricomycetidae</taxon>
        <taxon>Boletales</taxon>
        <taxon>Boletineae</taxon>
        <taxon>Boletaceae</taxon>
        <taxon>Boletoideae</taxon>
        <taxon>Boletus</taxon>
    </lineage>
</organism>
<name>A0A8I3ACA3_9AGAM</name>
<dbReference type="GO" id="GO:0006139">
    <property type="term" value="P:nucleobase-containing compound metabolic process"/>
    <property type="evidence" value="ECO:0007669"/>
    <property type="project" value="InterPro"/>
</dbReference>
<keyword evidence="2" id="KW-0378">Hydrolase</keyword>
<dbReference type="AlphaFoldDB" id="A0A8I3ACA3"/>
<dbReference type="InterPro" id="IPR036397">
    <property type="entry name" value="RNaseH_sf"/>
</dbReference>
<proteinExistence type="predicted"/>
<dbReference type="InterPro" id="IPR012337">
    <property type="entry name" value="RNaseH-like_sf"/>
</dbReference>
<dbReference type="InterPro" id="IPR002562">
    <property type="entry name" value="3'-5'_exonuclease_dom"/>
</dbReference>
<keyword evidence="1" id="KW-0540">Nuclease</keyword>
<dbReference type="GO" id="GO:0008408">
    <property type="term" value="F:3'-5' exonuclease activity"/>
    <property type="evidence" value="ECO:0007669"/>
    <property type="project" value="InterPro"/>
</dbReference>
<dbReference type="EMBL" id="JAGFBS010000003">
    <property type="protein sequence ID" value="KAG6380108.1"/>
    <property type="molecule type" value="Genomic_DNA"/>
</dbReference>
<dbReference type="Proteomes" id="UP000683000">
    <property type="component" value="Unassembled WGS sequence"/>
</dbReference>
<dbReference type="Gene3D" id="3.30.420.10">
    <property type="entry name" value="Ribonuclease H-like superfamily/Ribonuclease H"/>
    <property type="match status" value="1"/>
</dbReference>
<gene>
    <name evidence="4" type="ORF">JVT61DRAFT_8194</name>
</gene>
<sequence length="282" mass="31946">MWHPGAQERRTALVQLCDHDTILLIQVSSMKRFPRKVLEVIESANIVKTGANILNDGEKLFRDFGIQARGLVELGVFAAKADDTFNSVYNREIVSLAKMVAMYLGKTLLKGKVRTSNWEANLSDKMVEYAANDCHCALMVYARLQEIAFQAGKTLDVSTYSRQVDPRSLKLKVPSLPTLPQRLDAPTRPPVPAYCIPEPPRPQQLRAYKLWHVDKMPLEQMCMTLRTGTRVEPLKESTVISYVIGALQADPRLPFNVAKLKSLVLMEASSWQRHRQWIASRE</sequence>
<evidence type="ECO:0000313" key="5">
    <source>
        <dbReference type="Proteomes" id="UP000683000"/>
    </source>
</evidence>
<dbReference type="GO" id="GO:0003676">
    <property type="term" value="F:nucleic acid binding"/>
    <property type="evidence" value="ECO:0007669"/>
    <property type="project" value="InterPro"/>
</dbReference>
<dbReference type="Pfam" id="PF01612">
    <property type="entry name" value="DNA_pol_A_exo1"/>
    <property type="match status" value="1"/>
</dbReference>
<dbReference type="GO" id="GO:0005634">
    <property type="term" value="C:nucleus"/>
    <property type="evidence" value="ECO:0007669"/>
    <property type="project" value="TreeGrafter"/>
</dbReference>